<dbReference type="Gene3D" id="3.40.640.10">
    <property type="entry name" value="Type I PLP-dependent aspartate aminotransferase-like (Major domain)"/>
    <property type="match status" value="1"/>
</dbReference>
<dbReference type="InterPro" id="IPR050087">
    <property type="entry name" value="AON_synthase_class-II"/>
</dbReference>
<dbReference type="InterPro" id="IPR015421">
    <property type="entry name" value="PyrdxlP-dep_Trfase_major"/>
</dbReference>
<evidence type="ECO:0000256" key="3">
    <source>
        <dbReference type="ARBA" id="ARBA00022898"/>
    </source>
</evidence>
<evidence type="ECO:0000256" key="2">
    <source>
        <dbReference type="ARBA" id="ARBA00022679"/>
    </source>
</evidence>
<keyword evidence="3" id="KW-0663">Pyridoxal phosphate</keyword>
<dbReference type="EMBL" id="PIPY01000007">
    <property type="protein sequence ID" value="RUO60341.1"/>
    <property type="molecule type" value="Genomic_DNA"/>
</dbReference>
<dbReference type="SUPFAM" id="SSF53383">
    <property type="entry name" value="PLP-dependent transferases"/>
    <property type="match status" value="1"/>
</dbReference>
<proteinExistence type="predicted"/>
<dbReference type="PANTHER" id="PTHR13693:SF100">
    <property type="entry name" value="8-AMINO-7-OXONONANOATE SYNTHASE"/>
    <property type="match status" value="1"/>
</dbReference>
<dbReference type="Proteomes" id="UP000288259">
    <property type="component" value="Unassembled WGS sequence"/>
</dbReference>
<dbReference type="PANTHER" id="PTHR13693">
    <property type="entry name" value="CLASS II AMINOTRANSFERASE/8-AMINO-7-OXONONANOATE SYNTHASE"/>
    <property type="match status" value="1"/>
</dbReference>
<keyword evidence="6" id="KW-1185">Reference proteome</keyword>
<dbReference type="Gene3D" id="3.90.1150.10">
    <property type="entry name" value="Aspartate Aminotransferase, domain 1"/>
    <property type="match status" value="1"/>
</dbReference>
<evidence type="ECO:0000313" key="5">
    <source>
        <dbReference type="EMBL" id="RUO60341.1"/>
    </source>
</evidence>
<evidence type="ECO:0000256" key="1">
    <source>
        <dbReference type="ARBA" id="ARBA00001933"/>
    </source>
</evidence>
<name>A0A432YHA7_9GAMM</name>
<reference evidence="6" key="1">
    <citation type="journal article" date="2018" name="Front. Microbiol.">
        <title>Genome-Based Analysis Reveals the Taxonomy and Diversity of the Family Idiomarinaceae.</title>
        <authorList>
            <person name="Liu Y."/>
            <person name="Lai Q."/>
            <person name="Shao Z."/>
        </authorList>
    </citation>
    <scope>NUCLEOTIDE SEQUENCE [LARGE SCALE GENOMIC DNA]</scope>
    <source>
        <strain evidence="6">CVS-6</strain>
    </source>
</reference>
<dbReference type="InterPro" id="IPR004839">
    <property type="entry name" value="Aminotransferase_I/II_large"/>
</dbReference>
<keyword evidence="5" id="KW-0012">Acyltransferase</keyword>
<comment type="caution">
    <text evidence="5">The sequence shown here is derived from an EMBL/GenBank/DDBJ whole genome shotgun (WGS) entry which is preliminary data.</text>
</comment>
<evidence type="ECO:0000259" key="4">
    <source>
        <dbReference type="Pfam" id="PF00155"/>
    </source>
</evidence>
<sequence length="389" mass="41451">MNPVIATLLTEQLAARIQQQRLRQLTTVTPVSAREISVSGARFLQFSSNDYLGLSQHPQVLAAYAAAPQAGSRASALVTGYSAQHQALADLLADVLERERVVLFSSAFAANTGALGTLGQHYQQLWLDRLSHASLLQGARQSGARWRRFRHNQLAALNDRLTQQQGPALLISESVFSMDGDSLAAEQLQTLLAAHPTLDVLLDDAHGFGVCGDRGRSVAAQFSAQQVGIVSLAFGKACGVAGGALGLDSTTADYLINFCPELIYSTAMPPAQAGAIATAVKLILAPAGEQLRQRLWQNVAQFQQQCAAQGLPVSQNKHPIQTLVVGSDATALAMSASLRQQGIWCSAIRPPTVPEGTARLRLTLTAAHTEADIQQLVTALYRACQESNV</sequence>
<protein>
    <submittedName>
        <fullName evidence="5">8-amino-7-oxononanoate synthase</fullName>
        <ecNumber evidence="5">2.3.1.47</ecNumber>
    </submittedName>
</protein>
<dbReference type="EC" id="2.3.1.47" evidence="5"/>
<dbReference type="AlphaFoldDB" id="A0A432YHA7"/>
<dbReference type="GO" id="GO:0030170">
    <property type="term" value="F:pyridoxal phosphate binding"/>
    <property type="evidence" value="ECO:0007669"/>
    <property type="project" value="InterPro"/>
</dbReference>
<accession>A0A432YHA7</accession>
<dbReference type="InterPro" id="IPR015422">
    <property type="entry name" value="PyrdxlP-dep_Trfase_small"/>
</dbReference>
<feature type="domain" description="Aminotransferase class I/classII large" evidence="4">
    <location>
        <begin position="44"/>
        <end position="380"/>
    </location>
</feature>
<keyword evidence="2 5" id="KW-0808">Transferase</keyword>
<gene>
    <name evidence="5" type="ORF">CWI71_08030</name>
</gene>
<evidence type="ECO:0000313" key="6">
    <source>
        <dbReference type="Proteomes" id="UP000288259"/>
    </source>
</evidence>
<comment type="cofactor">
    <cofactor evidence="1">
        <name>pyridoxal 5'-phosphate</name>
        <dbReference type="ChEBI" id="CHEBI:597326"/>
    </cofactor>
</comment>
<dbReference type="GO" id="GO:0008710">
    <property type="term" value="F:8-amino-7-oxononanoate synthase activity"/>
    <property type="evidence" value="ECO:0007669"/>
    <property type="project" value="UniProtKB-EC"/>
</dbReference>
<dbReference type="InterPro" id="IPR015424">
    <property type="entry name" value="PyrdxlP-dep_Trfase"/>
</dbReference>
<organism evidence="5 6">
    <name type="scientific">Pseudidiomarina insulisalsae</name>
    <dbReference type="NCBI Taxonomy" id="575789"/>
    <lineage>
        <taxon>Bacteria</taxon>
        <taxon>Pseudomonadati</taxon>
        <taxon>Pseudomonadota</taxon>
        <taxon>Gammaproteobacteria</taxon>
        <taxon>Alteromonadales</taxon>
        <taxon>Idiomarinaceae</taxon>
        <taxon>Pseudidiomarina</taxon>
    </lineage>
</organism>
<dbReference type="GO" id="GO:0009102">
    <property type="term" value="P:biotin biosynthetic process"/>
    <property type="evidence" value="ECO:0007669"/>
    <property type="project" value="TreeGrafter"/>
</dbReference>
<dbReference type="Pfam" id="PF00155">
    <property type="entry name" value="Aminotran_1_2"/>
    <property type="match status" value="1"/>
</dbReference>